<dbReference type="SUPFAM" id="SSF55874">
    <property type="entry name" value="ATPase domain of HSP90 chaperone/DNA topoisomerase II/histidine kinase"/>
    <property type="match status" value="1"/>
</dbReference>
<dbReference type="InterPro" id="IPR036890">
    <property type="entry name" value="HATPase_C_sf"/>
</dbReference>
<dbReference type="GO" id="GO:0000155">
    <property type="term" value="F:phosphorelay sensor kinase activity"/>
    <property type="evidence" value="ECO:0007669"/>
    <property type="project" value="InterPro"/>
</dbReference>
<dbReference type="InterPro" id="IPR003661">
    <property type="entry name" value="HisK_dim/P_dom"/>
</dbReference>
<dbReference type="InterPro" id="IPR003660">
    <property type="entry name" value="HAMP_dom"/>
</dbReference>
<dbReference type="CDD" id="cd06225">
    <property type="entry name" value="HAMP"/>
    <property type="match status" value="1"/>
</dbReference>
<keyword evidence="9 12" id="KW-1133">Transmembrane helix</keyword>
<evidence type="ECO:0000256" key="6">
    <source>
        <dbReference type="ARBA" id="ARBA00022679"/>
    </source>
</evidence>
<evidence type="ECO:0000256" key="7">
    <source>
        <dbReference type="ARBA" id="ARBA00022692"/>
    </source>
</evidence>
<evidence type="ECO:0000256" key="5">
    <source>
        <dbReference type="ARBA" id="ARBA00022553"/>
    </source>
</evidence>
<dbReference type="Gene3D" id="6.10.340.10">
    <property type="match status" value="1"/>
</dbReference>
<evidence type="ECO:0000256" key="4">
    <source>
        <dbReference type="ARBA" id="ARBA00012438"/>
    </source>
</evidence>
<keyword evidence="6" id="KW-0808">Transferase</keyword>
<comment type="cofactor">
    <cofactor evidence="2">
        <name>a divalent metal cation</name>
        <dbReference type="ChEBI" id="CHEBI:60240"/>
    </cofactor>
</comment>
<evidence type="ECO:0000256" key="1">
    <source>
        <dbReference type="ARBA" id="ARBA00000085"/>
    </source>
</evidence>
<evidence type="ECO:0000256" key="9">
    <source>
        <dbReference type="ARBA" id="ARBA00022989"/>
    </source>
</evidence>
<dbReference type="CDD" id="cd00075">
    <property type="entry name" value="HATPase"/>
    <property type="match status" value="1"/>
</dbReference>
<evidence type="ECO:0000313" key="15">
    <source>
        <dbReference type="EMBL" id="PTL58509.1"/>
    </source>
</evidence>
<name>A0A2T4UH28_9ACTN</name>
<comment type="catalytic activity">
    <reaction evidence="1">
        <text>ATP + protein L-histidine = ADP + protein N-phospho-L-histidine.</text>
        <dbReference type="EC" id="2.7.13.3"/>
    </reaction>
</comment>
<dbReference type="Pfam" id="PF00512">
    <property type="entry name" value="HisKA"/>
    <property type="match status" value="1"/>
</dbReference>
<dbReference type="PROSITE" id="PS50885">
    <property type="entry name" value="HAMP"/>
    <property type="match status" value="1"/>
</dbReference>
<dbReference type="GO" id="GO:0005886">
    <property type="term" value="C:plasma membrane"/>
    <property type="evidence" value="ECO:0007669"/>
    <property type="project" value="UniProtKB-SubCell"/>
</dbReference>
<evidence type="ECO:0000256" key="3">
    <source>
        <dbReference type="ARBA" id="ARBA00004236"/>
    </source>
</evidence>
<dbReference type="InterPro" id="IPR036097">
    <property type="entry name" value="HisK_dim/P_sf"/>
</dbReference>
<evidence type="ECO:0000259" key="14">
    <source>
        <dbReference type="PROSITE" id="PS50885"/>
    </source>
</evidence>
<dbReference type="SMART" id="SM00388">
    <property type="entry name" value="HisKA"/>
    <property type="match status" value="1"/>
</dbReference>
<evidence type="ECO:0000256" key="11">
    <source>
        <dbReference type="ARBA" id="ARBA00023136"/>
    </source>
</evidence>
<comment type="caution">
    <text evidence="15">The sequence shown here is derived from an EMBL/GenBank/DDBJ whole genome shotgun (WGS) entry which is preliminary data.</text>
</comment>
<dbReference type="SUPFAM" id="SSF47384">
    <property type="entry name" value="Homodimeric domain of signal transducing histidine kinase"/>
    <property type="match status" value="1"/>
</dbReference>
<evidence type="ECO:0000313" key="16">
    <source>
        <dbReference type="Proteomes" id="UP000240739"/>
    </source>
</evidence>
<dbReference type="PANTHER" id="PTHR45436:SF5">
    <property type="entry name" value="SENSOR HISTIDINE KINASE TRCS"/>
    <property type="match status" value="1"/>
</dbReference>
<dbReference type="OrthoDB" id="9786919at2"/>
<reference evidence="15 16" key="1">
    <citation type="submission" date="2018-03" db="EMBL/GenBank/DDBJ databases">
        <title>Aquarubrobacter algicola gen. nov., sp. nov., a novel actinobacterium isolated from shallow eutrophic lake during the end of cyanobacterial harmful algal blooms.</title>
        <authorList>
            <person name="Chun S.J."/>
        </authorList>
    </citation>
    <scope>NUCLEOTIDE SEQUENCE [LARGE SCALE GENOMIC DNA]</scope>
    <source>
        <strain evidence="15 16">Seoho-28</strain>
    </source>
</reference>
<dbReference type="GO" id="GO:0005509">
    <property type="term" value="F:calcium ion binding"/>
    <property type="evidence" value="ECO:0007669"/>
    <property type="project" value="UniProtKB-ARBA"/>
</dbReference>
<keyword evidence="5" id="KW-0597">Phosphoprotein</keyword>
<evidence type="ECO:0000256" key="10">
    <source>
        <dbReference type="ARBA" id="ARBA00023012"/>
    </source>
</evidence>
<dbReference type="Gene3D" id="1.10.287.130">
    <property type="match status" value="1"/>
</dbReference>
<evidence type="ECO:0000256" key="8">
    <source>
        <dbReference type="ARBA" id="ARBA00022777"/>
    </source>
</evidence>
<dbReference type="Pfam" id="PF00672">
    <property type="entry name" value="HAMP"/>
    <property type="match status" value="1"/>
</dbReference>
<dbReference type="CDD" id="cd00082">
    <property type="entry name" value="HisKA"/>
    <property type="match status" value="1"/>
</dbReference>
<evidence type="ECO:0000256" key="2">
    <source>
        <dbReference type="ARBA" id="ARBA00001968"/>
    </source>
</evidence>
<dbReference type="FunFam" id="1.10.287.130:FF:000001">
    <property type="entry name" value="Two-component sensor histidine kinase"/>
    <property type="match status" value="1"/>
</dbReference>
<dbReference type="InterPro" id="IPR003594">
    <property type="entry name" value="HATPase_dom"/>
</dbReference>
<dbReference type="FunFam" id="3.30.565.10:FF:000006">
    <property type="entry name" value="Sensor histidine kinase WalK"/>
    <property type="match status" value="1"/>
</dbReference>
<dbReference type="SMART" id="SM00387">
    <property type="entry name" value="HATPase_c"/>
    <property type="match status" value="1"/>
</dbReference>
<gene>
    <name evidence="15" type="ORF">C7Y72_01975</name>
</gene>
<keyword evidence="16" id="KW-1185">Reference proteome</keyword>
<proteinExistence type="predicted"/>
<dbReference type="InterPro" id="IPR005467">
    <property type="entry name" value="His_kinase_dom"/>
</dbReference>
<protein>
    <recommendedName>
        <fullName evidence="4">histidine kinase</fullName>
        <ecNumber evidence="4">2.7.13.3</ecNumber>
    </recommendedName>
</protein>
<sequence>MSRFAPQTLRGRLVAILLAVAAVGLLTLAAVTYASQRSFLQDRIDQQARDGLPAIGRELDEDLGLDPRSARFPYGRGFRRPGEGPPPASLPPGTYGARVTTTGEVLAAGISSYRGESDAPSLELPDDLQAGQLRTVSIADEPYRIAVDLSRSDANLNVIAVPLAEMNSTLSRLLLVEGIVIVAVLGVLGGIAFLVVRIGLRPLDEMAATADEIRAGDLSRRVEPADDATEVGRLGLALNTMLGGIETAFAGQRQSEERLRQFVADASHELRTPLASIRGYAELFRMGAAQSEADTSTAMRRIEEEARRMGVLVEDLLALARLDETRAVVREPVDVGDLAADAVEDAKATAPDREIRLHVAADDDPIVSADPDQLRQVLANLLRNALVHTPAGTAIEVHAGSAQGPGGRVALSVRDHGPGLPVDDPSTLFERFWRAGGGGRKQGPAGAGLGLAIVAGIVDAHGGTVRAENADGGGARFVVELPAYAEQTVVLRNL</sequence>
<dbReference type="RefSeq" id="WP_107566947.1">
    <property type="nucleotide sequence ID" value="NZ_PYYB01000001.1"/>
</dbReference>
<keyword evidence="8 15" id="KW-0418">Kinase</keyword>
<dbReference type="Proteomes" id="UP000240739">
    <property type="component" value="Unassembled WGS sequence"/>
</dbReference>
<dbReference type="PANTHER" id="PTHR45436">
    <property type="entry name" value="SENSOR HISTIDINE KINASE YKOH"/>
    <property type="match status" value="1"/>
</dbReference>
<dbReference type="InterPro" id="IPR004358">
    <property type="entry name" value="Sig_transdc_His_kin-like_C"/>
</dbReference>
<organism evidence="15 16">
    <name type="scientific">Paraconexibacter algicola</name>
    <dbReference type="NCBI Taxonomy" id="2133960"/>
    <lineage>
        <taxon>Bacteria</taxon>
        <taxon>Bacillati</taxon>
        <taxon>Actinomycetota</taxon>
        <taxon>Thermoleophilia</taxon>
        <taxon>Solirubrobacterales</taxon>
        <taxon>Paraconexibacteraceae</taxon>
        <taxon>Paraconexibacter</taxon>
    </lineage>
</organism>
<keyword evidence="7 12" id="KW-0812">Transmembrane</keyword>
<keyword evidence="11 12" id="KW-0472">Membrane</keyword>
<dbReference type="EC" id="2.7.13.3" evidence="4"/>
<dbReference type="EMBL" id="PYYB01000001">
    <property type="protein sequence ID" value="PTL58509.1"/>
    <property type="molecule type" value="Genomic_DNA"/>
</dbReference>
<dbReference type="SUPFAM" id="SSF158472">
    <property type="entry name" value="HAMP domain-like"/>
    <property type="match status" value="1"/>
</dbReference>
<feature type="domain" description="Histidine kinase" evidence="13">
    <location>
        <begin position="265"/>
        <end position="485"/>
    </location>
</feature>
<evidence type="ECO:0000256" key="12">
    <source>
        <dbReference type="SAM" id="Phobius"/>
    </source>
</evidence>
<feature type="domain" description="HAMP" evidence="14">
    <location>
        <begin position="197"/>
        <end position="250"/>
    </location>
</feature>
<dbReference type="PROSITE" id="PS50109">
    <property type="entry name" value="HIS_KIN"/>
    <property type="match status" value="1"/>
</dbReference>
<comment type="subcellular location">
    <subcellularLocation>
        <location evidence="3">Cell membrane</location>
    </subcellularLocation>
</comment>
<dbReference type="PRINTS" id="PR00344">
    <property type="entry name" value="BCTRLSENSOR"/>
</dbReference>
<accession>A0A2T4UH28</accession>
<evidence type="ECO:0000259" key="13">
    <source>
        <dbReference type="PROSITE" id="PS50109"/>
    </source>
</evidence>
<feature type="transmembrane region" description="Helical" evidence="12">
    <location>
        <begin position="173"/>
        <end position="196"/>
    </location>
</feature>
<dbReference type="AlphaFoldDB" id="A0A2T4UH28"/>
<dbReference type="InterPro" id="IPR050428">
    <property type="entry name" value="TCS_sensor_his_kinase"/>
</dbReference>
<dbReference type="Pfam" id="PF02518">
    <property type="entry name" value="HATPase_c"/>
    <property type="match status" value="1"/>
</dbReference>
<dbReference type="Gene3D" id="3.30.565.10">
    <property type="entry name" value="Histidine kinase-like ATPase, C-terminal domain"/>
    <property type="match status" value="1"/>
</dbReference>
<dbReference type="SMART" id="SM00304">
    <property type="entry name" value="HAMP"/>
    <property type="match status" value="1"/>
</dbReference>
<keyword evidence="10" id="KW-0902">Two-component regulatory system</keyword>